<dbReference type="HOGENOM" id="CLU_2381524_0_0_9"/>
<protein>
    <submittedName>
        <fullName evidence="1">Uncharacterized protein</fullName>
    </submittedName>
</protein>
<dbReference type="Gene3D" id="1.20.1290.10">
    <property type="entry name" value="AhpD-like"/>
    <property type="match status" value="1"/>
</dbReference>
<dbReference type="eggNOG" id="COG0599">
    <property type="taxonomic scope" value="Bacteria"/>
</dbReference>
<dbReference type="AlphaFoldDB" id="H5XW47"/>
<evidence type="ECO:0000313" key="2">
    <source>
        <dbReference type="Proteomes" id="UP000005104"/>
    </source>
</evidence>
<sequence>MKKVTADRDALGEFAPQFAAFNDDVLFGEVWPREKRLPAKLRSIITVSALLPDGPRRGQPFVWQRKSTVIDGEKRSPRGKFPAGLATKAMNLNR</sequence>
<dbReference type="STRING" id="768710.DesyoDRAFT_3640"/>
<organism evidence="1 2">
    <name type="scientific">Desulfosporosinus youngiae DSM 17734</name>
    <dbReference type="NCBI Taxonomy" id="768710"/>
    <lineage>
        <taxon>Bacteria</taxon>
        <taxon>Bacillati</taxon>
        <taxon>Bacillota</taxon>
        <taxon>Clostridia</taxon>
        <taxon>Eubacteriales</taxon>
        <taxon>Desulfitobacteriaceae</taxon>
        <taxon>Desulfosporosinus</taxon>
    </lineage>
</organism>
<dbReference type="SUPFAM" id="SSF69118">
    <property type="entry name" value="AhpD-like"/>
    <property type="match status" value="1"/>
</dbReference>
<keyword evidence="2" id="KW-1185">Reference proteome</keyword>
<dbReference type="Proteomes" id="UP000005104">
    <property type="component" value="Chromosome"/>
</dbReference>
<evidence type="ECO:0000313" key="1">
    <source>
        <dbReference type="EMBL" id="EHQ90640.1"/>
    </source>
</evidence>
<dbReference type="EMBL" id="CM001441">
    <property type="protein sequence ID" value="EHQ90640.1"/>
    <property type="molecule type" value="Genomic_DNA"/>
</dbReference>
<accession>H5XW47</accession>
<dbReference type="InterPro" id="IPR029032">
    <property type="entry name" value="AhpD-like"/>
</dbReference>
<reference evidence="1 2" key="1">
    <citation type="submission" date="2011-11" db="EMBL/GenBank/DDBJ databases">
        <title>The Noncontiguous Finished genome of Desulfosporosinus youngiae DSM 17734.</title>
        <authorList>
            <consortium name="US DOE Joint Genome Institute (JGI-PGF)"/>
            <person name="Lucas S."/>
            <person name="Han J."/>
            <person name="Lapidus A."/>
            <person name="Cheng J.-F."/>
            <person name="Goodwin L."/>
            <person name="Pitluck S."/>
            <person name="Peters L."/>
            <person name="Ovchinnikova G."/>
            <person name="Lu M."/>
            <person name="Land M.L."/>
            <person name="Hauser L."/>
            <person name="Pester M."/>
            <person name="Spring S."/>
            <person name="Ollivier B."/>
            <person name="Rattei T."/>
            <person name="Klenk H.-P."/>
            <person name="Wagner M."/>
            <person name="Loy A."/>
            <person name="Woyke T.J."/>
        </authorList>
    </citation>
    <scope>NUCLEOTIDE SEQUENCE [LARGE SCALE GENOMIC DNA]</scope>
    <source>
        <strain evidence="1 2">DSM 17734</strain>
    </source>
</reference>
<name>H5XW47_9FIRM</name>
<proteinExistence type="predicted"/>
<gene>
    <name evidence="1" type="ORF">DesyoDRAFT_3640</name>
</gene>